<organism evidence="3 4">
    <name type="scientific">Lomentospora prolificans</name>
    <dbReference type="NCBI Taxonomy" id="41688"/>
    <lineage>
        <taxon>Eukaryota</taxon>
        <taxon>Fungi</taxon>
        <taxon>Dikarya</taxon>
        <taxon>Ascomycota</taxon>
        <taxon>Pezizomycotina</taxon>
        <taxon>Sordariomycetes</taxon>
        <taxon>Hypocreomycetidae</taxon>
        <taxon>Microascales</taxon>
        <taxon>Microascaceae</taxon>
        <taxon>Lomentospora</taxon>
    </lineage>
</organism>
<dbReference type="OrthoDB" id="674604at2759"/>
<gene>
    <name evidence="3" type="ORF">jhhlp_005750</name>
</gene>
<protein>
    <submittedName>
        <fullName evidence="3">Uncharacterized protein</fullName>
    </submittedName>
</protein>
<proteinExistence type="predicted"/>
<evidence type="ECO:0000259" key="2">
    <source>
        <dbReference type="Pfam" id="PF26640"/>
    </source>
</evidence>
<evidence type="ECO:0000259" key="1">
    <source>
        <dbReference type="Pfam" id="PF06985"/>
    </source>
</evidence>
<reference evidence="3 4" key="1">
    <citation type="journal article" date="2017" name="G3 (Bethesda)">
        <title>First Draft Genome Sequence of the Pathogenic Fungus Lomentospora prolificans (Formerly Scedosporium prolificans).</title>
        <authorList>
            <person name="Luo R."/>
            <person name="Zimin A."/>
            <person name="Workman R."/>
            <person name="Fan Y."/>
            <person name="Pertea G."/>
            <person name="Grossman N."/>
            <person name="Wear M.P."/>
            <person name="Jia B."/>
            <person name="Miller H."/>
            <person name="Casadevall A."/>
            <person name="Timp W."/>
            <person name="Zhang S.X."/>
            <person name="Salzberg S.L."/>
        </authorList>
    </citation>
    <scope>NUCLEOTIDE SEQUENCE [LARGE SCALE GENOMIC DNA]</scope>
    <source>
        <strain evidence="3 4">JHH-5317</strain>
    </source>
</reference>
<feature type="domain" description="Heterokaryon incompatibility" evidence="1">
    <location>
        <begin position="21"/>
        <end position="162"/>
    </location>
</feature>
<dbReference type="EMBL" id="NLAX01000701">
    <property type="protein sequence ID" value="PKS07150.1"/>
    <property type="molecule type" value="Genomic_DNA"/>
</dbReference>
<dbReference type="InParanoid" id="A0A2N3N3Y9"/>
<dbReference type="PANTHER" id="PTHR10622:SF10">
    <property type="entry name" value="HET DOMAIN-CONTAINING PROTEIN"/>
    <property type="match status" value="1"/>
</dbReference>
<dbReference type="Pfam" id="PF26640">
    <property type="entry name" value="DUF8212"/>
    <property type="match status" value="1"/>
</dbReference>
<evidence type="ECO:0000313" key="3">
    <source>
        <dbReference type="EMBL" id="PKS07150.1"/>
    </source>
</evidence>
<dbReference type="AlphaFoldDB" id="A0A2N3N3Y9"/>
<name>A0A2N3N3Y9_9PEZI</name>
<dbReference type="VEuPathDB" id="FungiDB:jhhlp_005750"/>
<feature type="domain" description="DUF8212" evidence="2">
    <location>
        <begin position="250"/>
        <end position="273"/>
    </location>
</feature>
<accession>A0A2N3N3Y9</accession>
<sequence>MRLIDTSTLKLQFFASDVPPYAILSHTWGDGEVAFQDMQRGRAFASRLQGFAKIEDCCRQAKRDGYAWAWVDTCCIDKQSSAELSEAINSMYRWYQHSAVCYVYMPDVVADPDSFPVSNSPTSLVPGEAWPSSPGRDAKHLRRLGLAFAASRWFRRGWTLQELIAPRLVEFYDRDWTEIGTKASLVSDLQRITGIRAEILQGASPGSLCTIAERLSWASKRDTLRVEDRAYSLLGIFNVNMPLLYGEGQNAFIRLQEEIIRRSEDLSLLAWYQPRLPGSYSGVLAPDPAGFTPVLFTENAPVMQSDSAGGPVLGLTWKDVQTVTPDLITDPRARCHLPLPLGSGNETVPPPTVTSRGIRVTLPVVEPSKLGITSHPNDLMVWPFLGARRGASPDEGVWLCIIVRVVSAVGRPGGHVQGDDYLVASRPTPGTARGLICMSPRDIKHFKWKRLYLAYNSTPTTPRTEWSVNYPNDGYPSHQESLTSNVLIVRLGGVNSHLSVDAHRPSEWKMAEMTKGTYHMYIPVPDPHNRSPDESKQTSVQEAQFLCSYYGSTTLNRSSAHERFLVVFSTYYQGLSRRFSCRVRKISGNPRADIPREPSYATSQREGSLVPVDRAYLLFESGVVLQVAIKENVHLIRDNCQFVGVALTMTINMQGMRRSPRS</sequence>
<comment type="caution">
    <text evidence="3">The sequence shown here is derived from an EMBL/GenBank/DDBJ whole genome shotgun (WGS) entry which is preliminary data.</text>
</comment>
<dbReference type="STRING" id="41688.A0A2N3N3Y9"/>
<keyword evidence="4" id="KW-1185">Reference proteome</keyword>
<evidence type="ECO:0000313" key="4">
    <source>
        <dbReference type="Proteomes" id="UP000233524"/>
    </source>
</evidence>
<dbReference type="InterPro" id="IPR010730">
    <property type="entry name" value="HET"/>
</dbReference>
<dbReference type="InterPro" id="IPR058525">
    <property type="entry name" value="DUF8212"/>
</dbReference>
<dbReference type="Pfam" id="PF06985">
    <property type="entry name" value="HET"/>
    <property type="match status" value="1"/>
</dbReference>
<dbReference type="Proteomes" id="UP000233524">
    <property type="component" value="Unassembled WGS sequence"/>
</dbReference>
<dbReference type="PANTHER" id="PTHR10622">
    <property type="entry name" value="HET DOMAIN-CONTAINING PROTEIN"/>
    <property type="match status" value="1"/>
</dbReference>